<name>A0ABS4WG03_9MICC</name>
<proteinExistence type="predicted"/>
<comment type="caution">
    <text evidence="1">The sequence shown here is derived from an EMBL/GenBank/DDBJ whole genome shotgun (WGS) entry which is preliminary data.</text>
</comment>
<dbReference type="RefSeq" id="WP_209907511.1">
    <property type="nucleotide sequence ID" value="NZ_BAAAMI010000017.1"/>
</dbReference>
<dbReference type="Pfam" id="PF04464">
    <property type="entry name" value="Glyphos_transf"/>
    <property type="match status" value="1"/>
</dbReference>
<evidence type="ECO:0008006" key="3">
    <source>
        <dbReference type="Google" id="ProtNLM"/>
    </source>
</evidence>
<dbReference type="Gene3D" id="3.40.50.12580">
    <property type="match status" value="1"/>
</dbReference>
<dbReference type="InterPro" id="IPR007554">
    <property type="entry name" value="Glycerophosphate_synth"/>
</dbReference>
<gene>
    <name evidence="1" type="ORF">JOF46_002411</name>
</gene>
<accession>A0ABS4WG03</accession>
<organism evidence="1 2">
    <name type="scientific">Paeniglutamicibacter psychrophenolicus</name>
    <dbReference type="NCBI Taxonomy" id="257454"/>
    <lineage>
        <taxon>Bacteria</taxon>
        <taxon>Bacillati</taxon>
        <taxon>Actinomycetota</taxon>
        <taxon>Actinomycetes</taxon>
        <taxon>Micrococcales</taxon>
        <taxon>Micrococcaceae</taxon>
        <taxon>Paeniglutamicibacter</taxon>
    </lineage>
</organism>
<dbReference type="Proteomes" id="UP000766570">
    <property type="component" value="Unassembled WGS sequence"/>
</dbReference>
<evidence type="ECO:0000313" key="1">
    <source>
        <dbReference type="EMBL" id="MBP2374499.1"/>
    </source>
</evidence>
<evidence type="ECO:0000313" key="2">
    <source>
        <dbReference type="Proteomes" id="UP000766570"/>
    </source>
</evidence>
<protein>
    <recommendedName>
        <fullName evidence="3">CDP-glycerol--glycerophosphate glycerophosphotransferase</fullName>
    </recommendedName>
</protein>
<dbReference type="InterPro" id="IPR043148">
    <property type="entry name" value="TagF_C"/>
</dbReference>
<keyword evidence="2" id="KW-1185">Reference proteome</keyword>
<reference evidence="1 2" key="1">
    <citation type="submission" date="2021-03" db="EMBL/GenBank/DDBJ databases">
        <title>Sequencing the genomes of 1000 actinobacteria strains.</title>
        <authorList>
            <person name="Klenk H.-P."/>
        </authorList>
    </citation>
    <scope>NUCLEOTIDE SEQUENCE [LARGE SCALE GENOMIC DNA]</scope>
    <source>
        <strain evidence="1 2">DSM 15454</strain>
    </source>
</reference>
<dbReference type="EMBL" id="JAGIOE010000001">
    <property type="protein sequence ID" value="MBP2374499.1"/>
    <property type="molecule type" value="Genomic_DNA"/>
</dbReference>
<sequence length="431" mass="48177">MTGTMKDWLSQQLKAAISSKPGLKTRRWLGLGTATVANHELDHIPVAGDVVVYFSDVVNKAYQLEQWIPTLEKLHELHRVVLVFRKVPTMRHFRKLTDLPKIYVRRLDDLVNFYNFNDFKLCLYVNNGVANFQSLSASRPVHVHVNHGESDKLSMVSNQAKAYDKIFVAGPAAVERHKAVLLDFDLDKLLSVGRPQLDSRFESELPAFTGRTVMYAPTWEGENDANNYTSMDLFGERIIEALVALPDTRVIYKPHPRILTSTTSAVASAHTRISEILEEHNTAGAQHVIAEAQNILALFEDIDALVTDVSSVGLDFLYLHPAKPLILTDRRNDLEKLNREVPVSRACPVISDSTQDSLLASMATHLNAAPSEERLQMRAFYFGDRQRGSSTTDFIGAIDTLIKGREQQLQSYELRGSAVDSTDSGDDGDDS</sequence>
<dbReference type="SUPFAM" id="SSF53756">
    <property type="entry name" value="UDP-Glycosyltransferase/glycogen phosphorylase"/>
    <property type="match status" value="1"/>
</dbReference>